<dbReference type="GO" id="GO:0000978">
    <property type="term" value="F:RNA polymerase II cis-regulatory region sequence-specific DNA binding"/>
    <property type="evidence" value="ECO:0007669"/>
    <property type="project" value="TreeGrafter"/>
</dbReference>
<evidence type="ECO:0000256" key="5">
    <source>
        <dbReference type="ARBA" id="ARBA00023015"/>
    </source>
</evidence>
<evidence type="ECO:0000256" key="10">
    <source>
        <dbReference type="SAM" id="MobiDB-lite"/>
    </source>
</evidence>
<feature type="compositionally biased region" description="Polar residues" evidence="10">
    <location>
        <begin position="152"/>
        <end position="169"/>
    </location>
</feature>
<dbReference type="PANTHER" id="PTHR10071:SF281">
    <property type="entry name" value="BOX A-BINDING FACTOR-RELATED"/>
    <property type="match status" value="1"/>
</dbReference>
<feature type="compositionally biased region" description="Basic residues" evidence="10">
    <location>
        <begin position="51"/>
        <end position="62"/>
    </location>
</feature>
<dbReference type="SUPFAM" id="SSF57716">
    <property type="entry name" value="Glucocorticoid receptor-like (DNA-binding domain)"/>
    <property type="match status" value="2"/>
</dbReference>
<dbReference type="SMART" id="SM00401">
    <property type="entry name" value="ZnF_GATA"/>
    <property type="match status" value="2"/>
</dbReference>
<dbReference type="InterPro" id="IPR013088">
    <property type="entry name" value="Znf_NHR/GATA"/>
</dbReference>
<organism evidence="12">
    <name type="scientific">Ooceraea biroi</name>
    <name type="common">Clonal raider ant</name>
    <name type="synonym">Cerapachys biroi</name>
    <dbReference type="NCBI Taxonomy" id="2015173"/>
    <lineage>
        <taxon>Eukaryota</taxon>
        <taxon>Metazoa</taxon>
        <taxon>Ecdysozoa</taxon>
        <taxon>Arthropoda</taxon>
        <taxon>Hexapoda</taxon>
        <taxon>Insecta</taxon>
        <taxon>Pterygota</taxon>
        <taxon>Neoptera</taxon>
        <taxon>Endopterygota</taxon>
        <taxon>Hymenoptera</taxon>
        <taxon>Apocrita</taxon>
        <taxon>Aculeata</taxon>
        <taxon>Formicoidea</taxon>
        <taxon>Formicidae</taxon>
        <taxon>Dorylinae</taxon>
        <taxon>Ooceraea</taxon>
    </lineage>
</organism>
<dbReference type="AlphaFoldDB" id="A0A3L8DP46"/>
<dbReference type="FunFam" id="3.30.50.10:FF:000032">
    <property type="entry name" value="Transcription factor GATA-3"/>
    <property type="match status" value="1"/>
</dbReference>
<dbReference type="InterPro" id="IPR000679">
    <property type="entry name" value="Znf_GATA"/>
</dbReference>
<evidence type="ECO:0000256" key="6">
    <source>
        <dbReference type="ARBA" id="ARBA00023125"/>
    </source>
</evidence>
<proteinExistence type="predicted"/>
<feature type="region of interest" description="Disordered" evidence="10">
    <location>
        <begin position="729"/>
        <end position="752"/>
    </location>
</feature>
<evidence type="ECO:0000256" key="2">
    <source>
        <dbReference type="ARBA" id="ARBA00022723"/>
    </source>
</evidence>
<protein>
    <recommendedName>
        <fullName evidence="11">GATA-type domain-containing protein</fullName>
    </recommendedName>
</protein>
<evidence type="ECO:0000313" key="12">
    <source>
        <dbReference type="EMBL" id="RLU22171.1"/>
    </source>
</evidence>
<dbReference type="CDD" id="cd00202">
    <property type="entry name" value="ZnF_GATA"/>
    <property type="match status" value="2"/>
</dbReference>
<dbReference type="OrthoDB" id="515401at2759"/>
<feature type="domain" description="GATA-type" evidence="11">
    <location>
        <begin position="621"/>
        <end position="663"/>
    </location>
</feature>
<feature type="region of interest" description="Disordered" evidence="10">
    <location>
        <begin position="38"/>
        <end position="116"/>
    </location>
</feature>
<evidence type="ECO:0000256" key="7">
    <source>
        <dbReference type="ARBA" id="ARBA00023163"/>
    </source>
</evidence>
<keyword evidence="8" id="KW-0539">Nucleus</keyword>
<keyword evidence="5" id="KW-0805">Transcription regulation</keyword>
<reference evidence="12" key="2">
    <citation type="submission" date="2018-07" db="EMBL/GenBank/DDBJ databases">
        <authorList>
            <person name="Mckenzie S.K."/>
            <person name="Kronauer D.J.C."/>
        </authorList>
    </citation>
    <scope>NUCLEOTIDE SEQUENCE</scope>
    <source>
        <strain evidence="12">Clonal line C1</strain>
    </source>
</reference>
<keyword evidence="6" id="KW-0238">DNA-binding</keyword>
<evidence type="ECO:0000256" key="9">
    <source>
        <dbReference type="PROSITE-ProRule" id="PRU00094"/>
    </source>
</evidence>
<comment type="subcellular location">
    <subcellularLocation>
        <location evidence="1">Nucleus</location>
    </subcellularLocation>
</comment>
<dbReference type="Gene3D" id="3.30.50.10">
    <property type="entry name" value="Erythroid Transcription Factor GATA-1, subunit A"/>
    <property type="match status" value="2"/>
</dbReference>
<evidence type="ECO:0000259" key="11">
    <source>
        <dbReference type="PROSITE" id="PS50114"/>
    </source>
</evidence>
<dbReference type="Proteomes" id="UP000279307">
    <property type="component" value="Chromosome 6"/>
</dbReference>
<feature type="domain" description="GATA-type" evidence="11">
    <location>
        <begin position="680"/>
        <end position="733"/>
    </location>
</feature>
<evidence type="ECO:0000256" key="1">
    <source>
        <dbReference type="ARBA" id="ARBA00004123"/>
    </source>
</evidence>
<dbReference type="PRINTS" id="PR00619">
    <property type="entry name" value="GATAZNFINGER"/>
</dbReference>
<dbReference type="GO" id="GO:0005634">
    <property type="term" value="C:nucleus"/>
    <property type="evidence" value="ECO:0007669"/>
    <property type="project" value="UniProtKB-SubCell"/>
</dbReference>
<keyword evidence="3 9" id="KW-0863">Zinc-finger</keyword>
<feature type="region of interest" description="Disordered" evidence="10">
    <location>
        <begin position="146"/>
        <end position="170"/>
    </location>
</feature>
<dbReference type="InterPro" id="IPR039355">
    <property type="entry name" value="Transcription_factor_GATA"/>
</dbReference>
<dbReference type="GO" id="GO:0008270">
    <property type="term" value="F:zinc ion binding"/>
    <property type="evidence" value="ECO:0007669"/>
    <property type="project" value="UniProtKB-KW"/>
</dbReference>
<name>A0A3L8DP46_OOCBI</name>
<accession>A0A3L8DP46</accession>
<comment type="caution">
    <text evidence="12">The sequence shown here is derived from an EMBL/GenBank/DDBJ whole genome shotgun (WGS) entry which is preliminary data.</text>
</comment>
<dbReference type="GO" id="GO:0045165">
    <property type="term" value="P:cell fate commitment"/>
    <property type="evidence" value="ECO:0007669"/>
    <property type="project" value="TreeGrafter"/>
</dbReference>
<dbReference type="PROSITE" id="PS00344">
    <property type="entry name" value="GATA_ZN_FINGER_1"/>
    <property type="match status" value="2"/>
</dbReference>
<reference evidence="12" key="1">
    <citation type="journal article" date="2018" name="Genome Res.">
        <title>The genomic architecture and molecular evolution of ant odorant receptors.</title>
        <authorList>
            <person name="McKenzie S.K."/>
            <person name="Kronauer D.J.C."/>
        </authorList>
    </citation>
    <scope>NUCLEOTIDE SEQUENCE [LARGE SCALE GENOMIC DNA]</scope>
    <source>
        <strain evidence="12">Clonal line C1</strain>
    </source>
</reference>
<keyword evidence="7" id="KW-0804">Transcription</keyword>
<feature type="region of interest" description="Disordered" evidence="10">
    <location>
        <begin position="191"/>
        <end position="235"/>
    </location>
</feature>
<dbReference type="GO" id="GO:0000122">
    <property type="term" value="P:negative regulation of transcription by RNA polymerase II"/>
    <property type="evidence" value="ECO:0007669"/>
    <property type="project" value="TreeGrafter"/>
</dbReference>
<keyword evidence="4" id="KW-0862">Zinc</keyword>
<dbReference type="GO" id="GO:0045944">
    <property type="term" value="P:positive regulation of transcription by RNA polymerase II"/>
    <property type="evidence" value="ECO:0007669"/>
    <property type="project" value="TreeGrafter"/>
</dbReference>
<keyword evidence="2" id="KW-0479">Metal-binding</keyword>
<sequence length="849" mass="91260">MAAAEGGSSTAAAAASSNRRQSIFDGLSDQIEASILRYQAAASNTTTTTHSPRRRRRRRRTPRGSAPVSSARRVRVSLTDSLVRSSPAASTKSSSASESEDVVEPPVPPGTHRRAAPLRRPLPLLLVADAMKETLVKQEIKMEWEGHHADDSSPQVPGTEDQASGSPQSVITTRRHVRTITTAGHITEGIAEVDPESPDSNSVAGSLHQGLHQQRNEQQRNYQEEQQQAHQTQQHYVQIPHATTEDQQHSTDQQRVVYANTGQEVRVEVSESSDATITLTVKEPPRYETPAPDRSEVDRIYAYSDGHEVRRENHVITVQVPDHRRPQQAGHHRFSPHENHQASGTNAGARYQASPVLTATEEYDTSTIVTQSASAVHLGSPVPPYSPPMDSIRAAHQQQQLVATSYTDASGVVKYDAEAAAAAETIVKPPNTYTTLETVAIPPAQTVQYTQYLPGSESFQQASTYSYAKPGDPVILAYSPATQIGSRATEVESPGSTYMKGDPTLASSLATRAVPLHYEQPGSPGSQVTLYSAGTTSYQYVKPPSSDPYWPAGSTPSPPTLEYVQGYPGITAISVGDATNMQLYSGGGYSVSPSGNGPPSSAWATLPLPGTDEAFDGAIMATEPKECVNCAASMTPLWRRDGTGHYLCNACGLYSKINGVNRPPMKYPKPKQLVTPTNVRRTGVQCANCRTSNTTLWRRNNNGEPVCNACGLYFKLHNVNRPLSMKKEGIQTRKRKPKNHSSITGNLPGPSGLHKTEIKSSLLVDSLQLNMYASGGGGVEGVEEHCLPVGTPTGAQLGHAHSPLALPTAAVLNRQTTLTVPPLEPITSQSSSDLASVITSTTVAHTERS</sequence>
<dbReference type="GO" id="GO:0000981">
    <property type="term" value="F:DNA-binding transcription factor activity, RNA polymerase II-specific"/>
    <property type="evidence" value="ECO:0007669"/>
    <property type="project" value="TreeGrafter"/>
</dbReference>
<evidence type="ECO:0000256" key="3">
    <source>
        <dbReference type="ARBA" id="ARBA00022771"/>
    </source>
</evidence>
<evidence type="ECO:0000256" key="4">
    <source>
        <dbReference type="ARBA" id="ARBA00022833"/>
    </source>
</evidence>
<dbReference type="PANTHER" id="PTHR10071">
    <property type="entry name" value="TRANSCRIPTION FACTOR GATA FAMILY MEMBER"/>
    <property type="match status" value="1"/>
</dbReference>
<dbReference type="PROSITE" id="PS50114">
    <property type="entry name" value="GATA_ZN_FINGER_2"/>
    <property type="match status" value="2"/>
</dbReference>
<dbReference type="EMBL" id="QOIP01000006">
    <property type="protein sequence ID" value="RLU22171.1"/>
    <property type="molecule type" value="Genomic_DNA"/>
</dbReference>
<gene>
    <name evidence="12" type="ORF">DMN91_006552</name>
</gene>
<feature type="compositionally biased region" description="Low complexity" evidence="10">
    <location>
        <begin position="85"/>
        <end position="97"/>
    </location>
</feature>
<evidence type="ECO:0000256" key="8">
    <source>
        <dbReference type="ARBA" id="ARBA00023242"/>
    </source>
</evidence>
<dbReference type="Pfam" id="PF00320">
    <property type="entry name" value="GATA"/>
    <property type="match status" value="2"/>
</dbReference>
<feature type="compositionally biased region" description="Low complexity" evidence="10">
    <location>
        <begin position="219"/>
        <end position="235"/>
    </location>
</feature>
<feature type="region of interest" description="Disordered" evidence="10">
    <location>
        <begin position="324"/>
        <end position="345"/>
    </location>
</feature>